<dbReference type="PROSITE" id="PS01231">
    <property type="entry name" value="TRMA_2"/>
    <property type="match status" value="1"/>
</dbReference>
<feature type="region of interest" description="Disordered" evidence="16">
    <location>
        <begin position="1"/>
        <end position="24"/>
    </location>
</feature>
<dbReference type="Gene3D" id="2.40.50.1070">
    <property type="match status" value="1"/>
</dbReference>
<comment type="cofactor">
    <cofactor evidence="1">
        <name>Cu(2+)</name>
        <dbReference type="ChEBI" id="CHEBI:29036"/>
    </cofactor>
</comment>
<evidence type="ECO:0000256" key="15">
    <source>
        <dbReference type="PROSITE-ProRule" id="PRU10015"/>
    </source>
</evidence>
<evidence type="ECO:0000256" key="7">
    <source>
        <dbReference type="ARBA" id="ARBA00023002"/>
    </source>
</evidence>
<keyword evidence="11" id="KW-0325">Glycoprotein</keyword>
<dbReference type="Gene3D" id="3.40.50.150">
    <property type="entry name" value="Vaccinia Virus protein VP39"/>
    <property type="match status" value="1"/>
</dbReference>
<keyword evidence="10" id="KW-1015">Disulfide bond</keyword>
<dbReference type="PROSITE" id="PS50836">
    <property type="entry name" value="DOMON"/>
    <property type="match status" value="1"/>
</dbReference>
<dbReference type="InterPro" id="IPR045266">
    <property type="entry name" value="DOH_DOMON"/>
</dbReference>
<evidence type="ECO:0000256" key="1">
    <source>
        <dbReference type="ARBA" id="ARBA00001973"/>
    </source>
</evidence>
<organism evidence="18 19">
    <name type="scientific">Euphydryas editha</name>
    <name type="common">Edith's checkerspot</name>
    <dbReference type="NCBI Taxonomy" id="104508"/>
    <lineage>
        <taxon>Eukaryota</taxon>
        <taxon>Metazoa</taxon>
        <taxon>Ecdysozoa</taxon>
        <taxon>Arthropoda</taxon>
        <taxon>Hexapoda</taxon>
        <taxon>Insecta</taxon>
        <taxon>Pterygota</taxon>
        <taxon>Neoptera</taxon>
        <taxon>Endopterygota</taxon>
        <taxon>Lepidoptera</taxon>
        <taxon>Glossata</taxon>
        <taxon>Ditrysia</taxon>
        <taxon>Papilionoidea</taxon>
        <taxon>Nymphalidae</taxon>
        <taxon>Nymphalinae</taxon>
        <taxon>Euphydryas</taxon>
    </lineage>
</organism>
<dbReference type="PROSITE" id="PS51687">
    <property type="entry name" value="SAM_MT_RNA_M5U"/>
    <property type="match status" value="1"/>
</dbReference>
<comment type="catalytic activity">
    <reaction evidence="13">
        <text>uridine(54) in tRNA + S-adenosyl-L-methionine = 5-methyluridine(54) in tRNA + S-adenosyl-L-homocysteine + H(+)</text>
        <dbReference type="Rhea" id="RHEA:42712"/>
        <dbReference type="Rhea" id="RHEA-COMP:10167"/>
        <dbReference type="Rhea" id="RHEA-COMP:10193"/>
        <dbReference type="ChEBI" id="CHEBI:15378"/>
        <dbReference type="ChEBI" id="CHEBI:57856"/>
        <dbReference type="ChEBI" id="CHEBI:59789"/>
        <dbReference type="ChEBI" id="CHEBI:65315"/>
        <dbReference type="ChEBI" id="CHEBI:74447"/>
        <dbReference type="EC" id="2.1.1.35"/>
    </reaction>
    <physiologicalReaction direction="left-to-right" evidence="13">
        <dbReference type="Rhea" id="RHEA:42713"/>
    </physiologicalReaction>
</comment>
<dbReference type="Pfam" id="PF03712">
    <property type="entry name" value="Cu2_monoox_C"/>
    <property type="match status" value="1"/>
</dbReference>
<dbReference type="InterPro" id="IPR045850">
    <property type="entry name" value="TRM2_met"/>
</dbReference>
<dbReference type="Proteomes" id="UP001153954">
    <property type="component" value="Unassembled WGS sequence"/>
</dbReference>
<dbReference type="GO" id="GO:0016715">
    <property type="term" value="F:oxidoreductase activity, acting on paired donors, with incorporation or reduction of molecular oxygen, reduced ascorbate as one donor, and incorporation of one atom of oxygen"/>
    <property type="evidence" value="ECO:0007669"/>
    <property type="project" value="InterPro"/>
</dbReference>
<dbReference type="GO" id="GO:0030697">
    <property type="term" value="F:tRNA (uracil(54)-C5)-methyltransferase activity, S-adenosyl methionine-dependent"/>
    <property type="evidence" value="ECO:0007669"/>
    <property type="project" value="UniProtKB-EC"/>
</dbReference>
<evidence type="ECO:0000256" key="2">
    <source>
        <dbReference type="ARBA" id="ARBA00010676"/>
    </source>
</evidence>
<evidence type="ECO:0000256" key="16">
    <source>
        <dbReference type="SAM" id="MobiDB-lite"/>
    </source>
</evidence>
<dbReference type="InterPro" id="IPR024548">
    <property type="entry name" value="Cu2_monoox_C"/>
</dbReference>
<dbReference type="GO" id="GO:0032259">
    <property type="term" value="P:methylation"/>
    <property type="evidence" value="ECO:0007669"/>
    <property type="project" value="UniProtKB-KW"/>
</dbReference>
<evidence type="ECO:0000256" key="14">
    <source>
        <dbReference type="PROSITE-ProRule" id="PRU01024"/>
    </source>
</evidence>
<gene>
    <name evidence="18" type="ORF">EEDITHA_LOCUS11396</name>
</gene>
<feature type="compositionally biased region" description="Basic and acidic residues" evidence="16">
    <location>
        <begin position="127"/>
        <end position="150"/>
    </location>
</feature>
<dbReference type="CDD" id="cd02440">
    <property type="entry name" value="AdoMet_MTases"/>
    <property type="match status" value="1"/>
</dbReference>
<evidence type="ECO:0000256" key="12">
    <source>
        <dbReference type="ARBA" id="ARBA00033763"/>
    </source>
</evidence>
<dbReference type="GO" id="GO:0006396">
    <property type="term" value="P:RNA processing"/>
    <property type="evidence" value="ECO:0007669"/>
    <property type="project" value="InterPro"/>
</dbReference>
<dbReference type="PANTHER" id="PTHR45904">
    <property type="entry name" value="TRNA (URACIL-5-)-METHYLTRANSFERASE"/>
    <property type="match status" value="1"/>
</dbReference>
<dbReference type="InterPro" id="IPR010280">
    <property type="entry name" value="U5_MeTrfase_fam"/>
</dbReference>
<dbReference type="InterPro" id="IPR028460">
    <property type="entry name" value="Tbh/DBH"/>
</dbReference>
<dbReference type="InterPro" id="IPR012677">
    <property type="entry name" value="Nucleotide-bd_a/b_plait_sf"/>
</dbReference>
<dbReference type="InterPro" id="IPR030390">
    <property type="entry name" value="MeTrfase_TrmA_AS"/>
</dbReference>
<comment type="similarity">
    <text evidence="14">Belongs to the class I-like SAM-binding methyltransferase superfamily. RNA M5U methyltransferase family.</text>
</comment>
<evidence type="ECO:0000313" key="18">
    <source>
        <dbReference type="EMBL" id="CAH2096010.1"/>
    </source>
</evidence>
<evidence type="ECO:0000313" key="19">
    <source>
        <dbReference type="Proteomes" id="UP001153954"/>
    </source>
</evidence>
<feature type="binding site" evidence="14">
    <location>
        <position position="443"/>
    </location>
    <ligand>
        <name>S-adenosyl-L-methionine</name>
        <dbReference type="ChEBI" id="CHEBI:59789"/>
    </ligand>
</feature>
<dbReference type="PANTHER" id="PTHR45904:SF2">
    <property type="entry name" value="TRNA (URACIL-5-)-METHYLTRANSFERASE HOMOLOG A"/>
    <property type="match status" value="1"/>
</dbReference>
<dbReference type="Pfam" id="PF01082">
    <property type="entry name" value="Cu2_monooxygen"/>
    <property type="match status" value="1"/>
</dbReference>
<sequence>MSENNETVTDGEIKSKCANQESTNTSEEYAYLDRGGFSSEKFKIELRGLPKFYGIAELKKLMNQKLGLNTSKIKRPKNGSHWLYACFQNDEERIKAIAALNGYSWKGKTLIAEEAKPAPDPLVRKRKQDEDTAQNKKKKEDENKSQEERLKDAVTPFWNIPYEEQLKLKEKDIKNILMKFDNEVWKIDKSRRNEIESNRKLYNGLSFELKQIEKSPITEGYRNKCEFTVGIDEETQKPTVGFRLGSYVTGTVAVAPPMSLQHISEKTKKAVLLFQDFVRKSEMAPFSPADYSGYWRYLTVRESTFSGELMLIIAMHPQDLSAEKLEELSKQIVDHFSSEEAVACGVKSLYFEIIRKRRVGEDASKPTHLMGSTHIIDTILGLQFRISAEAFFQINTAAAGVLYSHAITLSAARRGATALDICCGTGTIGLCFAQHCDKVLGLELVAEAVKDAKANAELNNIENCEFFTGKAEDILPSVLARATGDDIIAIVDPPRAGLHMRAVTQLRNTKKVKRLIYMSCSPASAVKNFVDLTRPSSKTLRGAPFVPVRAVPVDMFPHTKHVELVILFERKDSKTEETVEPVEARENIVEENETTKIQMTSDDQVIAESESVLDPSGELKLKWRVNYGARKILFHLEFSDKAPSINWFAIGFSERGDLERSDVCLVWTDYIGRDHFEDMHADENGKLILDVHQNCEAFHVDRKTRSIVFERYFDTCDDDDYVIEDGTVHVVWARGTDKLFSSKGLCISCTSGHDHGFIRVRLLTPPSLPQPDAQELPITNKDVKVPGTDTTYWCKVVKLPAFVSESVHHIVKFQSAITKGNEGLVHHMEVFYCDDTPNKEIPMYEGNCFSPKRPESTKVCSKVKAAWAMGATPFIYPEKAGLPLGGPKANKYVMLEVHYNNPELRNDWVDSSGIVLYITANRRKYDAAIMELGLEYTDKMAIPGGQEAFSLTGYCIPQCTGVGLPEEGIIVFGSQLHTHLTGTAVRTRHARGSRELPPLNADRYYSTHFQEIRILHRPVHVLPGDYLETTCVYNTKDKEKATIGGHAITDEMCVNYLHYYPATELEVCKSAVSNKALEDYFKFEKQWDNMPISFSAAPRANYLAIAPWTPLRAQALHALYTESPISMQCNKSDGNRFQGDWEGIHVPKIKVPLPEDPRHCPKF</sequence>
<dbReference type="GO" id="GO:0009451">
    <property type="term" value="P:RNA modification"/>
    <property type="evidence" value="ECO:0007669"/>
    <property type="project" value="UniProtKB-ARBA"/>
</dbReference>
<dbReference type="PROSITE" id="PS00084">
    <property type="entry name" value="CU2_MONOOXYGENASE_1"/>
    <property type="match status" value="1"/>
</dbReference>
<dbReference type="SUPFAM" id="SSF54928">
    <property type="entry name" value="RNA-binding domain, RBD"/>
    <property type="match status" value="1"/>
</dbReference>
<reference evidence="18" key="1">
    <citation type="submission" date="2022-03" db="EMBL/GenBank/DDBJ databases">
        <authorList>
            <person name="Tunstrom K."/>
        </authorList>
    </citation>
    <scope>NUCLEOTIDE SEQUENCE</scope>
</reference>
<accession>A0AAU9U9M8</accession>
<evidence type="ECO:0000256" key="5">
    <source>
        <dbReference type="ARBA" id="ARBA00022691"/>
    </source>
</evidence>
<dbReference type="Gene3D" id="2.60.120.310">
    <property type="entry name" value="Copper type II, ascorbate-dependent monooxygenase, N-terminal domain"/>
    <property type="match status" value="1"/>
</dbReference>
<dbReference type="EC" id="2.1.1.35" evidence="12"/>
<dbReference type="PROSITE" id="PS01230">
    <property type="entry name" value="TRMA_1"/>
    <property type="match status" value="1"/>
</dbReference>
<comment type="similarity">
    <text evidence="2">Belongs to the copper type II ascorbate-dependent monooxygenase family.</text>
</comment>
<dbReference type="CDD" id="cd09631">
    <property type="entry name" value="DOMON_DOH"/>
    <property type="match status" value="1"/>
</dbReference>
<dbReference type="SUPFAM" id="SSF49742">
    <property type="entry name" value="PHM/PNGase F"/>
    <property type="match status" value="2"/>
</dbReference>
<dbReference type="InterPro" id="IPR014784">
    <property type="entry name" value="Cu2_ascorb_mOase-like_C"/>
</dbReference>
<feature type="active site" description="Nucleophile" evidence="14">
    <location>
        <position position="520"/>
    </location>
</feature>
<dbReference type="InterPro" id="IPR030391">
    <property type="entry name" value="MeTrfase_TrmA_CS"/>
</dbReference>
<dbReference type="EMBL" id="CAKOGL010000016">
    <property type="protein sequence ID" value="CAH2096010.1"/>
    <property type="molecule type" value="Genomic_DNA"/>
</dbReference>
<dbReference type="Pfam" id="PF05958">
    <property type="entry name" value="tRNA_U5-meth_tr"/>
    <property type="match status" value="1"/>
</dbReference>
<dbReference type="InterPro" id="IPR036939">
    <property type="entry name" value="Cu2_ascorb_mOase_N_sf"/>
</dbReference>
<feature type="active site" evidence="15">
    <location>
        <position position="520"/>
    </location>
</feature>
<dbReference type="InterPro" id="IPR005018">
    <property type="entry name" value="DOMON_domain"/>
</dbReference>
<keyword evidence="7" id="KW-0560">Oxidoreductase</keyword>
<evidence type="ECO:0000259" key="17">
    <source>
        <dbReference type="PROSITE" id="PS50836"/>
    </source>
</evidence>
<dbReference type="Gene3D" id="3.30.70.330">
    <property type="match status" value="1"/>
</dbReference>
<keyword evidence="3 14" id="KW-0489">Methyltransferase</keyword>
<dbReference type="AlphaFoldDB" id="A0AAU9U9M8"/>
<comment type="caution">
    <text evidence="18">The sequence shown here is derived from an EMBL/GenBank/DDBJ whole genome shotgun (WGS) entry which is preliminary data.</text>
</comment>
<evidence type="ECO:0000256" key="8">
    <source>
        <dbReference type="ARBA" id="ARBA00023008"/>
    </source>
</evidence>
<feature type="binding site" evidence="14">
    <location>
        <position position="393"/>
    </location>
    <ligand>
        <name>S-adenosyl-L-methionine</name>
        <dbReference type="ChEBI" id="CHEBI:59789"/>
    </ligand>
</feature>
<comment type="caution">
    <text evidence="14">Lacks conserved residue(s) required for the propagation of feature annotation.</text>
</comment>
<evidence type="ECO:0000256" key="6">
    <source>
        <dbReference type="ARBA" id="ARBA00022723"/>
    </source>
</evidence>
<keyword evidence="9" id="KW-0503">Monooxygenase</keyword>
<evidence type="ECO:0000256" key="10">
    <source>
        <dbReference type="ARBA" id="ARBA00023157"/>
    </source>
</evidence>
<protein>
    <recommendedName>
        <fullName evidence="12">tRNA (uracil(54)-C(5))-methyltransferase</fullName>
        <ecNumber evidence="12">2.1.1.35</ecNumber>
    </recommendedName>
</protein>
<keyword evidence="19" id="KW-1185">Reference proteome</keyword>
<dbReference type="GO" id="GO:0005507">
    <property type="term" value="F:copper ion binding"/>
    <property type="evidence" value="ECO:0007669"/>
    <property type="project" value="InterPro"/>
</dbReference>
<dbReference type="InterPro" id="IPR008977">
    <property type="entry name" value="PHM/PNGase_F_dom_sf"/>
</dbReference>
<dbReference type="Gene3D" id="2.60.120.230">
    <property type="match status" value="1"/>
</dbReference>
<dbReference type="SUPFAM" id="SSF53335">
    <property type="entry name" value="S-adenosyl-L-methionine-dependent methyltransferases"/>
    <property type="match status" value="1"/>
</dbReference>
<dbReference type="InterPro" id="IPR020611">
    <property type="entry name" value="Cu2_ascorb_mOase_CS-1"/>
</dbReference>
<dbReference type="SMART" id="SM00664">
    <property type="entry name" value="DoH"/>
    <property type="match status" value="1"/>
</dbReference>
<dbReference type="FunFam" id="2.60.120.310:FF:000004">
    <property type="entry name" value="DBH-like monooxygenase protein 1"/>
    <property type="match status" value="1"/>
</dbReference>
<dbReference type="InterPro" id="IPR000323">
    <property type="entry name" value="Cu2_ascorb_mOase_N"/>
</dbReference>
<feature type="region of interest" description="Disordered" evidence="16">
    <location>
        <begin position="116"/>
        <end position="150"/>
    </location>
</feature>
<name>A0AAU9U9M8_EUPED</name>
<evidence type="ECO:0000256" key="4">
    <source>
        <dbReference type="ARBA" id="ARBA00022679"/>
    </source>
</evidence>
<dbReference type="GO" id="GO:0003723">
    <property type="term" value="F:RNA binding"/>
    <property type="evidence" value="ECO:0007669"/>
    <property type="project" value="TreeGrafter"/>
</dbReference>
<evidence type="ECO:0000256" key="9">
    <source>
        <dbReference type="ARBA" id="ARBA00023033"/>
    </source>
</evidence>
<dbReference type="Pfam" id="PF03351">
    <property type="entry name" value="DOMON"/>
    <property type="match status" value="1"/>
</dbReference>
<keyword evidence="6" id="KW-0479">Metal-binding</keyword>
<proteinExistence type="inferred from homology"/>
<feature type="binding site" evidence="14">
    <location>
        <position position="492"/>
    </location>
    <ligand>
        <name>S-adenosyl-L-methionine</name>
        <dbReference type="ChEBI" id="CHEBI:59789"/>
    </ligand>
</feature>
<evidence type="ECO:0000256" key="3">
    <source>
        <dbReference type="ARBA" id="ARBA00022603"/>
    </source>
</evidence>
<keyword evidence="4 14" id="KW-0808">Transferase</keyword>
<dbReference type="PRINTS" id="PR00767">
    <property type="entry name" value="DBMONOXGNASE"/>
</dbReference>
<evidence type="ECO:0000256" key="13">
    <source>
        <dbReference type="ARBA" id="ARBA00047278"/>
    </source>
</evidence>
<keyword evidence="8" id="KW-0186">Copper</keyword>
<dbReference type="InterPro" id="IPR029063">
    <property type="entry name" value="SAM-dependent_MTases_sf"/>
</dbReference>
<feature type="domain" description="DOMON" evidence="17">
    <location>
        <begin position="617"/>
        <end position="735"/>
    </location>
</feature>
<dbReference type="InterPro" id="IPR035979">
    <property type="entry name" value="RBD_domain_sf"/>
</dbReference>
<keyword evidence="5 14" id="KW-0949">S-adenosyl-L-methionine</keyword>
<dbReference type="FunFam" id="2.60.120.230:FF:000001">
    <property type="entry name" value="Monooxygenase, DBH-like 1"/>
    <property type="match status" value="1"/>
</dbReference>
<evidence type="ECO:0000256" key="11">
    <source>
        <dbReference type="ARBA" id="ARBA00023180"/>
    </source>
</evidence>